<dbReference type="Proteomes" id="UP000177097">
    <property type="component" value="Unassembled WGS sequence"/>
</dbReference>
<dbReference type="Pfam" id="PF00533">
    <property type="entry name" value="BRCT"/>
    <property type="match status" value="1"/>
</dbReference>
<comment type="similarity">
    <text evidence="13 14">Belongs to the NAD-dependent DNA ligase family. LigA subfamily.</text>
</comment>
<dbReference type="Pfam" id="PF01653">
    <property type="entry name" value="DNA_ligase_aden"/>
    <property type="match status" value="2"/>
</dbReference>
<keyword evidence="11 14" id="KW-0234">DNA repair</keyword>
<evidence type="ECO:0000256" key="10">
    <source>
        <dbReference type="ARBA" id="ARBA00023027"/>
    </source>
</evidence>
<dbReference type="GO" id="GO:0006260">
    <property type="term" value="P:DNA replication"/>
    <property type="evidence" value="ECO:0007669"/>
    <property type="project" value="UniProtKB-KW"/>
</dbReference>
<dbReference type="InterPro" id="IPR010994">
    <property type="entry name" value="RuvA_2-like"/>
</dbReference>
<evidence type="ECO:0000313" key="18">
    <source>
        <dbReference type="Proteomes" id="UP000177097"/>
    </source>
</evidence>
<dbReference type="PROSITE" id="PS01056">
    <property type="entry name" value="DNA_LIGASE_N2"/>
    <property type="match status" value="1"/>
</dbReference>
<dbReference type="NCBIfam" id="TIGR00575">
    <property type="entry name" value="dnlj"/>
    <property type="match status" value="1"/>
</dbReference>
<feature type="binding site" evidence="14">
    <location>
        <position position="139"/>
    </location>
    <ligand>
        <name>NAD(+)</name>
        <dbReference type="ChEBI" id="CHEBI:57540"/>
    </ligand>
</feature>
<organism evidence="17 18">
    <name type="scientific">Candidatus Uhrbacteria bacterium RIFCSPHIGHO2_02_FULL_53_13</name>
    <dbReference type="NCBI Taxonomy" id="1802389"/>
    <lineage>
        <taxon>Bacteria</taxon>
        <taxon>Candidatus Uhriibacteriota</taxon>
    </lineage>
</organism>
<keyword evidence="4 14" id="KW-0436">Ligase</keyword>
<comment type="function">
    <text evidence="1 14">DNA ligase that catalyzes the formation of phosphodiester linkages between 5'-phosphoryl and 3'-hydroxyl groups in double-stranded DNA using NAD as a coenzyme and as the energy source for the reaction. It is essential for DNA replication and repair of damaged DNA.</text>
</comment>
<dbReference type="Gene3D" id="3.40.50.10190">
    <property type="entry name" value="BRCT domain"/>
    <property type="match status" value="1"/>
</dbReference>
<dbReference type="Gene3D" id="3.30.470.30">
    <property type="entry name" value="DNA ligase/mRNA capping enzyme"/>
    <property type="match status" value="1"/>
</dbReference>
<dbReference type="Gene3D" id="2.40.50.140">
    <property type="entry name" value="Nucleic acid-binding proteins"/>
    <property type="match status" value="1"/>
</dbReference>
<evidence type="ECO:0000256" key="8">
    <source>
        <dbReference type="ARBA" id="ARBA00022833"/>
    </source>
</evidence>
<dbReference type="GO" id="GO:0006281">
    <property type="term" value="P:DNA repair"/>
    <property type="evidence" value="ECO:0007669"/>
    <property type="project" value="UniProtKB-KW"/>
</dbReference>
<evidence type="ECO:0000256" key="3">
    <source>
        <dbReference type="ARBA" id="ARBA00013308"/>
    </source>
</evidence>
<comment type="cofactor">
    <cofactor evidence="14">
        <name>Mg(2+)</name>
        <dbReference type="ChEBI" id="CHEBI:18420"/>
    </cofactor>
    <cofactor evidence="14">
        <name>Mn(2+)</name>
        <dbReference type="ChEBI" id="CHEBI:29035"/>
    </cofactor>
</comment>
<evidence type="ECO:0000259" key="16">
    <source>
        <dbReference type="PROSITE" id="PS50172"/>
    </source>
</evidence>
<feature type="binding site" evidence="14">
    <location>
        <position position="337"/>
    </location>
    <ligand>
        <name>NAD(+)</name>
        <dbReference type="ChEBI" id="CHEBI:57540"/>
    </ligand>
</feature>
<dbReference type="InterPro" id="IPR033136">
    <property type="entry name" value="DNA_ligase_CS"/>
</dbReference>
<feature type="binding site" evidence="14">
    <location>
        <position position="116"/>
    </location>
    <ligand>
        <name>NAD(+)</name>
        <dbReference type="ChEBI" id="CHEBI:57540"/>
    </ligand>
</feature>
<dbReference type="AlphaFoldDB" id="A0A1F7U1T6"/>
<dbReference type="GO" id="GO:0003911">
    <property type="term" value="F:DNA ligase (NAD+) activity"/>
    <property type="evidence" value="ECO:0007669"/>
    <property type="project" value="UniProtKB-UniRule"/>
</dbReference>
<comment type="caution">
    <text evidence="17">The sequence shown here is derived from an EMBL/GenBank/DDBJ whole genome shotgun (WGS) entry which is preliminary data.</text>
</comment>
<feature type="binding site" evidence="14">
    <location>
        <position position="431"/>
    </location>
    <ligand>
        <name>Zn(2+)</name>
        <dbReference type="ChEBI" id="CHEBI:29105"/>
    </ligand>
</feature>
<evidence type="ECO:0000256" key="7">
    <source>
        <dbReference type="ARBA" id="ARBA00022763"/>
    </source>
</evidence>
<gene>
    <name evidence="14" type="primary">ligA</name>
    <name evidence="17" type="ORF">A3C17_02475</name>
</gene>
<feature type="binding site" evidence="14">
    <location>
        <position position="449"/>
    </location>
    <ligand>
        <name>Zn(2+)</name>
        <dbReference type="ChEBI" id="CHEBI:29105"/>
    </ligand>
</feature>
<accession>A0A1F7U1T6</accession>
<evidence type="ECO:0000256" key="11">
    <source>
        <dbReference type="ARBA" id="ARBA00023204"/>
    </source>
</evidence>
<evidence type="ECO:0000256" key="14">
    <source>
        <dbReference type="HAMAP-Rule" id="MF_01588"/>
    </source>
</evidence>
<feature type="active site" description="N6-AMP-lysine intermediate" evidence="14">
    <location>
        <position position="118"/>
    </location>
</feature>
<keyword evidence="6 14" id="KW-0479">Metal-binding</keyword>
<dbReference type="Pfam" id="PF12826">
    <property type="entry name" value="HHH_2"/>
    <property type="match status" value="1"/>
</dbReference>
<dbReference type="InterPro" id="IPR036420">
    <property type="entry name" value="BRCT_dom_sf"/>
</dbReference>
<keyword evidence="9 14" id="KW-0460">Magnesium</keyword>
<keyword evidence="15" id="KW-0175">Coiled coil</keyword>
<dbReference type="InterPro" id="IPR012340">
    <property type="entry name" value="NA-bd_OB-fold"/>
</dbReference>
<keyword evidence="14" id="KW-0464">Manganese</keyword>
<evidence type="ECO:0000256" key="5">
    <source>
        <dbReference type="ARBA" id="ARBA00022705"/>
    </source>
</evidence>
<dbReference type="InterPro" id="IPR001679">
    <property type="entry name" value="DNA_ligase"/>
</dbReference>
<evidence type="ECO:0000256" key="13">
    <source>
        <dbReference type="ARBA" id="ARBA00060881"/>
    </source>
</evidence>
<dbReference type="CDD" id="cd17748">
    <property type="entry name" value="BRCT_DNA_ligase_like"/>
    <property type="match status" value="1"/>
</dbReference>
<proteinExistence type="inferred from homology"/>
<comment type="catalytic activity">
    <reaction evidence="12 14">
        <text>NAD(+) + (deoxyribonucleotide)n-3'-hydroxyl + 5'-phospho-(deoxyribonucleotide)m = (deoxyribonucleotide)n+m + AMP + beta-nicotinamide D-nucleotide.</text>
        <dbReference type="EC" id="6.5.1.2"/>
    </reaction>
</comment>
<evidence type="ECO:0000256" key="12">
    <source>
        <dbReference type="ARBA" id="ARBA00034005"/>
    </source>
</evidence>
<dbReference type="GO" id="GO:0003677">
    <property type="term" value="F:DNA binding"/>
    <property type="evidence" value="ECO:0007669"/>
    <property type="project" value="InterPro"/>
</dbReference>
<evidence type="ECO:0000256" key="15">
    <source>
        <dbReference type="SAM" id="Coils"/>
    </source>
</evidence>
<dbReference type="SMART" id="SM00292">
    <property type="entry name" value="BRCT"/>
    <property type="match status" value="1"/>
</dbReference>
<keyword evidence="8 14" id="KW-0862">Zinc</keyword>
<dbReference type="PANTHER" id="PTHR23389">
    <property type="entry name" value="CHROMOSOME TRANSMISSION FIDELITY FACTOR 18"/>
    <property type="match status" value="1"/>
</dbReference>
<dbReference type="SUPFAM" id="SSF56091">
    <property type="entry name" value="DNA ligase/mRNA capping enzyme, catalytic domain"/>
    <property type="match status" value="1"/>
</dbReference>
<feature type="binding site" evidence="14">
    <location>
        <position position="199"/>
    </location>
    <ligand>
        <name>NAD(+)</name>
        <dbReference type="ChEBI" id="CHEBI:57540"/>
    </ligand>
</feature>
<feature type="domain" description="BRCT" evidence="16">
    <location>
        <begin position="610"/>
        <end position="672"/>
    </location>
</feature>
<evidence type="ECO:0000256" key="1">
    <source>
        <dbReference type="ARBA" id="ARBA00004067"/>
    </source>
</evidence>
<reference evidence="17 18" key="1">
    <citation type="journal article" date="2016" name="Nat. Commun.">
        <title>Thousands of microbial genomes shed light on interconnected biogeochemical processes in an aquifer system.</title>
        <authorList>
            <person name="Anantharaman K."/>
            <person name="Brown C.T."/>
            <person name="Hug L.A."/>
            <person name="Sharon I."/>
            <person name="Castelle C.J."/>
            <person name="Probst A.J."/>
            <person name="Thomas B.C."/>
            <person name="Singh A."/>
            <person name="Wilkins M.J."/>
            <person name="Karaoz U."/>
            <person name="Brodie E.L."/>
            <person name="Williams K.H."/>
            <person name="Hubbard S.S."/>
            <person name="Banfield J.F."/>
        </authorList>
    </citation>
    <scope>NUCLEOTIDE SEQUENCE [LARGE SCALE GENOMIC DNA]</scope>
</reference>
<feature type="binding site" evidence="14">
    <location>
        <begin position="85"/>
        <end position="86"/>
    </location>
    <ligand>
        <name>NAD(+)</name>
        <dbReference type="ChEBI" id="CHEBI:57540"/>
    </ligand>
</feature>
<dbReference type="SUPFAM" id="SSF50249">
    <property type="entry name" value="Nucleic acid-binding proteins"/>
    <property type="match status" value="1"/>
</dbReference>
<dbReference type="FunFam" id="2.40.50.140:FF:000012">
    <property type="entry name" value="DNA ligase"/>
    <property type="match status" value="1"/>
</dbReference>
<dbReference type="SUPFAM" id="SSF47781">
    <property type="entry name" value="RuvA domain 2-like"/>
    <property type="match status" value="1"/>
</dbReference>
<dbReference type="PIRSF" id="PIRSF001604">
    <property type="entry name" value="LigA"/>
    <property type="match status" value="1"/>
</dbReference>
<dbReference type="PROSITE" id="PS50172">
    <property type="entry name" value="BRCT"/>
    <property type="match status" value="1"/>
</dbReference>
<evidence type="ECO:0000256" key="6">
    <source>
        <dbReference type="ARBA" id="ARBA00022723"/>
    </source>
</evidence>
<dbReference type="CDD" id="cd00114">
    <property type="entry name" value="LIGANc"/>
    <property type="match status" value="1"/>
</dbReference>
<dbReference type="Gene3D" id="1.10.287.610">
    <property type="entry name" value="Helix hairpin bin"/>
    <property type="match status" value="1"/>
</dbReference>
<dbReference type="EC" id="6.5.1.2" evidence="2 14"/>
<evidence type="ECO:0000256" key="9">
    <source>
        <dbReference type="ARBA" id="ARBA00022842"/>
    </source>
</evidence>
<keyword evidence="5 14" id="KW-0235">DNA replication</keyword>
<evidence type="ECO:0000256" key="2">
    <source>
        <dbReference type="ARBA" id="ARBA00012722"/>
    </source>
</evidence>
<dbReference type="Pfam" id="PF03120">
    <property type="entry name" value="OB_DNA_ligase"/>
    <property type="match status" value="1"/>
</dbReference>
<dbReference type="GO" id="GO:0046872">
    <property type="term" value="F:metal ion binding"/>
    <property type="evidence" value="ECO:0007669"/>
    <property type="project" value="UniProtKB-KW"/>
</dbReference>
<keyword evidence="7 14" id="KW-0227">DNA damage</keyword>
<comment type="caution">
    <text evidence="14">Lacks conserved residue(s) required for the propagation of feature annotation.</text>
</comment>
<dbReference type="InterPro" id="IPR001357">
    <property type="entry name" value="BRCT_dom"/>
</dbReference>
<dbReference type="NCBIfam" id="NF005932">
    <property type="entry name" value="PRK07956.1"/>
    <property type="match status" value="1"/>
</dbReference>
<dbReference type="InterPro" id="IPR013840">
    <property type="entry name" value="DNAligase_N"/>
</dbReference>
<dbReference type="Pfam" id="PF14520">
    <property type="entry name" value="HHH_5"/>
    <property type="match status" value="1"/>
</dbReference>
<dbReference type="PANTHER" id="PTHR23389:SF9">
    <property type="entry name" value="DNA LIGASE"/>
    <property type="match status" value="1"/>
</dbReference>
<evidence type="ECO:0000313" key="17">
    <source>
        <dbReference type="EMBL" id="OGL71647.1"/>
    </source>
</evidence>
<name>A0A1F7U1T6_9BACT</name>
<dbReference type="GO" id="GO:0005829">
    <property type="term" value="C:cytosol"/>
    <property type="evidence" value="ECO:0007669"/>
    <property type="project" value="TreeGrafter"/>
</dbReference>
<evidence type="ECO:0000256" key="4">
    <source>
        <dbReference type="ARBA" id="ARBA00022598"/>
    </source>
</evidence>
<dbReference type="HAMAP" id="MF_01588">
    <property type="entry name" value="DNA_ligase_A"/>
    <property type="match status" value="1"/>
</dbReference>
<dbReference type="Gene3D" id="1.10.150.20">
    <property type="entry name" value="5' to 3' exonuclease, C-terminal subdomain"/>
    <property type="match status" value="2"/>
</dbReference>
<feature type="binding site" evidence="14">
    <location>
        <position position="454"/>
    </location>
    <ligand>
        <name>Zn(2+)</name>
        <dbReference type="ChEBI" id="CHEBI:29105"/>
    </ligand>
</feature>
<dbReference type="STRING" id="1802389.A3C17_02475"/>
<dbReference type="SMART" id="SM00532">
    <property type="entry name" value="LIGANc"/>
    <property type="match status" value="1"/>
</dbReference>
<dbReference type="SUPFAM" id="SSF52113">
    <property type="entry name" value="BRCT domain"/>
    <property type="match status" value="1"/>
</dbReference>
<dbReference type="InterPro" id="IPR003583">
    <property type="entry name" value="Hlx-hairpin-Hlx_DNA-bd_motif"/>
</dbReference>
<dbReference type="FunFam" id="1.10.150.20:FF:000006">
    <property type="entry name" value="DNA ligase"/>
    <property type="match status" value="1"/>
</dbReference>
<dbReference type="InterPro" id="IPR041663">
    <property type="entry name" value="DisA/LigA_HHH"/>
</dbReference>
<protein>
    <recommendedName>
        <fullName evidence="3 14">DNA ligase</fullName>
        <ecNumber evidence="2 14">6.5.1.2</ecNumber>
    </recommendedName>
    <alternativeName>
        <fullName evidence="14">Polydeoxyribonucleotide synthase [NAD(+)]</fullName>
    </alternativeName>
</protein>
<keyword evidence="10 14" id="KW-0520">NAD</keyword>
<sequence>MTTDQRAVAKRINKLRAEIAHHRYLYHVLNRQEISDEALDSLKHELKELEDAYPSLITEQSPTQRVAGAVQSGFQKVTHNTRMLSIEDAFLREDVAQWLERLANRYDVKNPELFCEVKMDGLAVALRYQNGALILAVTRGTGEVGEDVTHNARAIQAIPLTLRQPTADDLSALSKAGVSNEALAMLRDVSRLSVEVRGEVYMPKDAFEAMNVREKKEGREGFANPRNVAAGTMRQLDPQVAANRALRYFGYALVTDIGLATHEAQHMVMQTIGIPVNPLSKRTRVLDDVEAFYDKLIHKRDALNYWTDGVVININDMRTFGALGVAGKAPRGALAWKYPAQEATTTLRDVSWSVGRTGVVTPVAELEPVTIGGTVVRHASLHNDDEIKRLGVRVGDTVIIQKAGDIIPKVTRVLEKLRTGNEKKIRPPEVCPICGTTLVTHPGEVALMCDSRDCYARLRQRIIYAVSKQGFDINGLGERTVDQLLEEGLIHNISSIFQLTEDELRNLDGFGDVSAKKLHNEIQKHKRISLPRFLTAIGIPHVGSETALRMAEAFGSLDALMRADKEALMEVDDVGEVVAQSVVEFFKRSHVRANIADFRKNGGEILSHKRRTGRLQDKTFVLTGTLKHMTRVEAKAAIEALGGSVSGSVSRKTDYVVVGEQPGSKADEAVRLDVTTLNEREFFAMIGADLSHI</sequence>
<dbReference type="InterPro" id="IPR004150">
    <property type="entry name" value="NAD_DNA_ligase_OB"/>
</dbReference>
<dbReference type="InterPro" id="IPR013839">
    <property type="entry name" value="DNAligase_adenylation"/>
</dbReference>
<feature type="coiled-coil region" evidence="15">
    <location>
        <begin position="32"/>
        <end position="59"/>
    </location>
</feature>
<dbReference type="Gene3D" id="6.20.10.30">
    <property type="match status" value="1"/>
</dbReference>
<dbReference type="EMBL" id="MGDX01000009">
    <property type="protein sequence ID" value="OGL71647.1"/>
    <property type="molecule type" value="Genomic_DNA"/>
</dbReference>
<feature type="binding site" evidence="14">
    <location>
        <position position="434"/>
    </location>
    <ligand>
        <name>Zn(2+)</name>
        <dbReference type="ChEBI" id="CHEBI:29105"/>
    </ligand>
</feature>
<dbReference type="SMART" id="SM00278">
    <property type="entry name" value="HhH1"/>
    <property type="match status" value="3"/>
</dbReference>